<proteinExistence type="predicted"/>
<accession>A0A445B0L4</accession>
<dbReference type="AlphaFoldDB" id="A0A445B0L4"/>
<protein>
    <submittedName>
        <fullName evidence="2">Uncharacterized protein</fullName>
    </submittedName>
</protein>
<feature type="chain" id="PRO_5019105194" evidence="1">
    <location>
        <begin position="19"/>
        <end position="71"/>
    </location>
</feature>
<keyword evidence="3" id="KW-1185">Reference proteome</keyword>
<comment type="caution">
    <text evidence="2">The sequence shown here is derived from an EMBL/GenBank/DDBJ whole genome shotgun (WGS) entry which is preliminary data.</text>
</comment>
<organism evidence="2 3">
    <name type="scientific">Arachis hypogaea</name>
    <name type="common">Peanut</name>
    <dbReference type="NCBI Taxonomy" id="3818"/>
    <lineage>
        <taxon>Eukaryota</taxon>
        <taxon>Viridiplantae</taxon>
        <taxon>Streptophyta</taxon>
        <taxon>Embryophyta</taxon>
        <taxon>Tracheophyta</taxon>
        <taxon>Spermatophyta</taxon>
        <taxon>Magnoliopsida</taxon>
        <taxon>eudicotyledons</taxon>
        <taxon>Gunneridae</taxon>
        <taxon>Pentapetalae</taxon>
        <taxon>rosids</taxon>
        <taxon>fabids</taxon>
        <taxon>Fabales</taxon>
        <taxon>Fabaceae</taxon>
        <taxon>Papilionoideae</taxon>
        <taxon>50 kb inversion clade</taxon>
        <taxon>dalbergioids sensu lato</taxon>
        <taxon>Dalbergieae</taxon>
        <taxon>Pterocarpus clade</taxon>
        <taxon>Arachis</taxon>
    </lineage>
</organism>
<evidence type="ECO:0000256" key="1">
    <source>
        <dbReference type="SAM" id="SignalP"/>
    </source>
</evidence>
<name>A0A445B0L4_ARAHY</name>
<evidence type="ECO:0000313" key="3">
    <source>
        <dbReference type="Proteomes" id="UP000289738"/>
    </source>
</evidence>
<dbReference type="EMBL" id="SDMP01000010">
    <property type="protein sequence ID" value="RYR32222.1"/>
    <property type="molecule type" value="Genomic_DNA"/>
</dbReference>
<gene>
    <name evidence="2" type="ORF">Ahy_A10g046816</name>
</gene>
<evidence type="ECO:0000313" key="2">
    <source>
        <dbReference type="EMBL" id="RYR32222.1"/>
    </source>
</evidence>
<reference evidence="2 3" key="1">
    <citation type="submission" date="2019-01" db="EMBL/GenBank/DDBJ databases">
        <title>Sequencing of cultivated peanut Arachis hypogaea provides insights into genome evolution and oil improvement.</title>
        <authorList>
            <person name="Chen X."/>
        </authorList>
    </citation>
    <scope>NUCLEOTIDE SEQUENCE [LARGE SCALE GENOMIC DNA]</scope>
    <source>
        <strain evidence="3">cv. Fuhuasheng</strain>
        <tissue evidence="2">Leaves</tissue>
    </source>
</reference>
<keyword evidence="1" id="KW-0732">Signal</keyword>
<dbReference type="Proteomes" id="UP000289738">
    <property type="component" value="Chromosome A10"/>
</dbReference>
<feature type="signal peptide" evidence="1">
    <location>
        <begin position="1"/>
        <end position="18"/>
    </location>
</feature>
<sequence length="71" mass="8157">MVLWHLPLLMAMPKGAETQHGNRRFGMNWRYLNHVTNINDISIRSRPNPNPFAIGFSLHFKATNIILSKNG</sequence>